<dbReference type="PIRSF" id="PIRSF007313">
    <property type="entry name" value="PhnI"/>
    <property type="match status" value="1"/>
</dbReference>
<dbReference type="InterPro" id="IPR008773">
    <property type="entry name" value="PhnI"/>
</dbReference>
<protein>
    <submittedName>
        <fullName evidence="1">Carbon-phosphorus lyase</fullName>
    </submittedName>
</protein>
<reference evidence="1 2" key="1">
    <citation type="journal article" date="2014" name="BMC Genomics">
        <title>Comparison of environmental and isolate Sulfobacillus genomes reveals diverse carbon, sulfur, nitrogen, and hydrogen metabolisms.</title>
        <authorList>
            <person name="Justice N.B."/>
            <person name="Norman A."/>
            <person name="Brown C.T."/>
            <person name="Singh A."/>
            <person name="Thomas B.C."/>
            <person name="Banfield J.F."/>
        </authorList>
    </citation>
    <scope>NUCLEOTIDE SEQUENCE [LARGE SCALE GENOMIC DNA]</scope>
    <source>
        <strain evidence="1">AMDSBA1</strain>
    </source>
</reference>
<dbReference type="Pfam" id="PF05861">
    <property type="entry name" value="PhnI"/>
    <property type="match status" value="1"/>
</dbReference>
<dbReference type="AlphaFoldDB" id="A0A2T2WZC4"/>
<name>A0A2T2WZC4_9FIRM</name>
<proteinExistence type="predicted"/>
<organism evidence="1 2">
    <name type="scientific">Sulfobacillus benefaciens</name>
    <dbReference type="NCBI Taxonomy" id="453960"/>
    <lineage>
        <taxon>Bacteria</taxon>
        <taxon>Bacillati</taxon>
        <taxon>Bacillota</taxon>
        <taxon>Clostridia</taxon>
        <taxon>Eubacteriales</taxon>
        <taxon>Clostridiales Family XVII. Incertae Sedis</taxon>
        <taxon>Sulfobacillus</taxon>
    </lineage>
</organism>
<dbReference type="GO" id="GO:0016829">
    <property type="term" value="F:lyase activity"/>
    <property type="evidence" value="ECO:0007669"/>
    <property type="project" value="UniProtKB-KW"/>
</dbReference>
<accession>A0A2T2WZC4</accession>
<dbReference type="Proteomes" id="UP000242699">
    <property type="component" value="Unassembled WGS sequence"/>
</dbReference>
<dbReference type="EMBL" id="PXYT01000025">
    <property type="protein sequence ID" value="PSR27581.1"/>
    <property type="molecule type" value="Genomic_DNA"/>
</dbReference>
<keyword evidence="1" id="KW-0456">Lyase</keyword>
<comment type="caution">
    <text evidence="1">The sequence shown here is derived from an EMBL/GenBank/DDBJ whole genome shotgun (WGS) entry which is preliminary data.</text>
</comment>
<evidence type="ECO:0000313" key="2">
    <source>
        <dbReference type="Proteomes" id="UP000242699"/>
    </source>
</evidence>
<dbReference type="GO" id="GO:0019634">
    <property type="term" value="P:organic phosphonate metabolic process"/>
    <property type="evidence" value="ECO:0007669"/>
    <property type="project" value="InterPro"/>
</dbReference>
<evidence type="ECO:0000313" key="1">
    <source>
        <dbReference type="EMBL" id="PSR27581.1"/>
    </source>
</evidence>
<sequence length="371" mass="40801">MGYVAVKGGQKAILASSELTGYYRLRHAPGSLDVGMLPSQMRFLVDRVMSEAGFYAPKHAALALKQAQGDVYEAAFLLRAYRSTVPRNHVSLPLDTQGMRLIRRISSAFRDIPGGQILGPTFDYAHRLLQFDLLDEPPEAIAQVLKRVEDRYSAEEDQEPALFPRVSDFLREEGLMAPPHPGAGEEEPFDITRFKLPFPAPRSARLQTMARGETGAMVALAYSSLRGYGAVHPTIGELRVGYCALILPYPLENGESVYAGELLITEVEAINGFAGTEPGEPVQLVLGYGVSFGQNEVKSIAMSVLDRALDVVSGTEPVHDEEYVLSHIDSIESAGFISHLKLPHYVTFQSELDRLRTVRQTPDTGSREGIR</sequence>
<gene>
    <name evidence="1" type="ORF">C7B43_11525</name>
</gene>